<dbReference type="Pfam" id="PF01066">
    <property type="entry name" value="CDP-OH_P_transf"/>
    <property type="match status" value="1"/>
</dbReference>
<comment type="caution">
    <text evidence="18">The sequence shown here is derived from an EMBL/GenBank/DDBJ whole genome shotgun (WGS) entry which is preliminary data.</text>
</comment>
<feature type="transmembrane region" description="Helical" evidence="17">
    <location>
        <begin position="103"/>
        <end position="128"/>
    </location>
</feature>
<evidence type="ECO:0000256" key="4">
    <source>
        <dbReference type="ARBA" id="ARBA00013170"/>
    </source>
</evidence>
<evidence type="ECO:0000256" key="1">
    <source>
        <dbReference type="ARBA" id="ARBA00004141"/>
    </source>
</evidence>
<keyword evidence="7 16" id="KW-0808">Transferase</keyword>
<evidence type="ECO:0000256" key="14">
    <source>
        <dbReference type="ARBA" id="ARBA00048586"/>
    </source>
</evidence>
<evidence type="ECO:0000256" key="9">
    <source>
        <dbReference type="ARBA" id="ARBA00022989"/>
    </source>
</evidence>
<comment type="similarity">
    <text evidence="3 16">Belongs to the CDP-alcohol phosphatidyltransferase class-I family.</text>
</comment>
<evidence type="ECO:0000256" key="16">
    <source>
        <dbReference type="RuleBase" id="RU003750"/>
    </source>
</evidence>
<dbReference type="EMBL" id="RAWB01000029">
    <property type="protein sequence ID" value="RKH66273.1"/>
    <property type="molecule type" value="Genomic_DNA"/>
</dbReference>
<dbReference type="EC" id="2.7.8.5" evidence="4 15"/>
<keyword evidence="13" id="KW-1208">Phospholipid metabolism</keyword>
<comment type="subcellular location">
    <subcellularLocation>
        <location evidence="1">Membrane</location>
        <topology evidence="1">Multi-pass membrane protein</topology>
    </subcellularLocation>
</comment>
<dbReference type="GO" id="GO:0016020">
    <property type="term" value="C:membrane"/>
    <property type="evidence" value="ECO:0007669"/>
    <property type="project" value="UniProtKB-SubCell"/>
</dbReference>
<dbReference type="Proteomes" id="UP000272888">
    <property type="component" value="Unassembled WGS sequence"/>
</dbReference>
<gene>
    <name evidence="18" type="primary">pgsA</name>
    <name evidence="18" type="ORF">D7V93_04725</name>
</gene>
<evidence type="ECO:0000313" key="19">
    <source>
        <dbReference type="Proteomes" id="UP000272888"/>
    </source>
</evidence>
<comment type="pathway">
    <text evidence="2">Phospholipid metabolism; phosphatidylglycerol biosynthesis; phosphatidylglycerol from CDP-diacylglycerol: step 1/2.</text>
</comment>
<keyword evidence="8 17" id="KW-0812">Transmembrane</keyword>
<keyword evidence="10" id="KW-0443">Lipid metabolism</keyword>
<dbReference type="PANTHER" id="PTHR14269">
    <property type="entry name" value="CDP-DIACYLGLYCEROL--GLYCEROL-3-PHOSPHATE 3-PHOSPHATIDYLTRANSFERASE-RELATED"/>
    <property type="match status" value="1"/>
</dbReference>
<dbReference type="InterPro" id="IPR050324">
    <property type="entry name" value="CDP-alcohol_PTase-I"/>
</dbReference>
<dbReference type="InterPro" id="IPR000462">
    <property type="entry name" value="CDP-OH_P_trans"/>
</dbReference>
<dbReference type="GO" id="GO:0008444">
    <property type="term" value="F:CDP-diacylglycerol-glycerol-3-phosphate 3-phosphatidyltransferase activity"/>
    <property type="evidence" value="ECO:0007669"/>
    <property type="project" value="UniProtKB-UniRule"/>
</dbReference>
<proteinExistence type="inferred from homology"/>
<dbReference type="RefSeq" id="WP_120642210.1">
    <property type="nucleotide sequence ID" value="NZ_RAWB01000029.1"/>
</dbReference>
<reference evidence="19" key="1">
    <citation type="submission" date="2018-09" db="EMBL/GenBank/DDBJ databases">
        <authorList>
            <person name="Livingstone P.G."/>
            <person name="Whitworth D.E."/>
        </authorList>
    </citation>
    <scope>NUCLEOTIDE SEQUENCE [LARGE SCALE GENOMIC DNA]</scope>
    <source>
        <strain evidence="19">CA051B</strain>
    </source>
</reference>
<keyword evidence="6" id="KW-0444">Lipid biosynthesis</keyword>
<dbReference type="Gene3D" id="1.20.120.1760">
    <property type="match status" value="1"/>
</dbReference>
<keyword evidence="9 17" id="KW-1133">Transmembrane helix</keyword>
<evidence type="ECO:0000256" key="5">
    <source>
        <dbReference type="ARBA" id="ARBA00014944"/>
    </source>
</evidence>
<dbReference type="InterPro" id="IPR048254">
    <property type="entry name" value="CDP_ALCOHOL_P_TRANSF_CS"/>
</dbReference>
<evidence type="ECO:0000256" key="6">
    <source>
        <dbReference type="ARBA" id="ARBA00022516"/>
    </source>
</evidence>
<keyword evidence="11 17" id="KW-0472">Membrane</keyword>
<evidence type="ECO:0000256" key="12">
    <source>
        <dbReference type="ARBA" id="ARBA00023209"/>
    </source>
</evidence>
<evidence type="ECO:0000256" key="11">
    <source>
        <dbReference type="ARBA" id="ARBA00023136"/>
    </source>
</evidence>
<dbReference type="PANTHER" id="PTHR14269:SF62">
    <property type="entry name" value="CDP-DIACYLGLYCEROL--GLYCEROL-3-PHOSPHATE 3-PHOSPHATIDYLTRANSFERASE 1, CHLOROPLASTIC"/>
    <property type="match status" value="1"/>
</dbReference>
<keyword evidence="19" id="KW-1185">Reference proteome</keyword>
<evidence type="ECO:0000256" key="3">
    <source>
        <dbReference type="ARBA" id="ARBA00010441"/>
    </source>
</evidence>
<dbReference type="PROSITE" id="PS00379">
    <property type="entry name" value="CDP_ALCOHOL_P_TRANSF"/>
    <property type="match status" value="1"/>
</dbReference>
<sequence length="231" mass="25629">MASDRALRKQRKREERARKRASRRPSILVQEFWNLPNMLTLGRILIIPVFVWLTYDADPLHSLLAGLVFAVASITDVVDGYLARKWNLITVVGKFMDPLADKLIAMAALVMMVRLGRIAAWVVIVLLAREFIVSGLRTIAASEGMVIAAGQEGKWKTSLQLVGIISLCVHYVHPLDLGFRTVTVDYNQVGKVLVYLSGAFSVWSAVVYFRAFLGMLARRGSADPDADAKSV</sequence>
<organism evidence="18 19">
    <name type="scientific">Corallococcus llansteffanensis</name>
    <dbReference type="NCBI Taxonomy" id="2316731"/>
    <lineage>
        <taxon>Bacteria</taxon>
        <taxon>Pseudomonadati</taxon>
        <taxon>Myxococcota</taxon>
        <taxon>Myxococcia</taxon>
        <taxon>Myxococcales</taxon>
        <taxon>Cystobacterineae</taxon>
        <taxon>Myxococcaceae</taxon>
        <taxon>Corallococcus</taxon>
    </lineage>
</organism>
<dbReference type="PIRSF" id="PIRSF000847">
    <property type="entry name" value="Phos_ph_gly_syn"/>
    <property type="match status" value="1"/>
</dbReference>
<evidence type="ECO:0000256" key="10">
    <source>
        <dbReference type="ARBA" id="ARBA00023098"/>
    </source>
</evidence>
<dbReference type="GO" id="GO:0046474">
    <property type="term" value="P:glycerophospholipid biosynthetic process"/>
    <property type="evidence" value="ECO:0007669"/>
    <property type="project" value="TreeGrafter"/>
</dbReference>
<evidence type="ECO:0000256" key="17">
    <source>
        <dbReference type="SAM" id="Phobius"/>
    </source>
</evidence>
<dbReference type="NCBIfam" id="TIGR00560">
    <property type="entry name" value="pgsA"/>
    <property type="match status" value="1"/>
</dbReference>
<comment type="catalytic activity">
    <reaction evidence="14">
        <text>a CDP-1,2-diacyl-sn-glycerol + sn-glycerol 3-phosphate = a 1,2-diacyl-sn-glycero-3-phospho-(1'-sn-glycero-3'-phosphate) + CMP + H(+)</text>
        <dbReference type="Rhea" id="RHEA:12593"/>
        <dbReference type="ChEBI" id="CHEBI:15378"/>
        <dbReference type="ChEBI" id="CHEBI:57597"/>
        <dbReference type="ChEBI" id="CHEBI:58332"/>
        <dbReference type="ChEBI" id="CHEBI:60110"/>
        <dbReference type="ChEBI" id="CHEBI:60377"/>
        <dbReference type="EC" id="2.7.8.5"/>
    </reaction>
</comment>
<feature type="transmembrane region" description="Helical" evidence="17">
    <location>
        <begin position="32"/>
        <end position="55"/>
    </location>
</feature>
<evidence type="ECO:0000256" key="7">
    <source>
        <dbReference type="ARBA" id="ARBA00022679"/>
    </source>
</evidence>
<dbReference type="InterPro" id="IPR004570">
    <property type="entry name" value="Phosphatidylglycerol_P_synth"/>
</dbReference>
<evidence type="ECO:0000256" key="15">
    <source>
        <dbReference type="NCBIfam" id="TIGR00560"/>
    </source>
</evidence>
<dbReference type="InterPro" id="IPR043130">
    <property type="entry name" value="CDP-OH_PTrfase_TM_dom"/>
</dbReference>
<feature type="transmembrane region" description="Helical" evidence="17">
    <location>
        <begin position="192"/>
        <end position="213"/>
    </location>
</feature>
<evidence type="ECO:0000313" key="18">
    <source>
        <dbReference type="EMBL" id="RKH66273.1"/>
    </source>
</evidence>
<evidence type="ECO:0000256" key="8">
    <source>
        <dbReference type="ARBA" id="ARBA00022692"/>
    </source>
</evidence>
<protein>
    <recommendedName>
        <fullName evidence="5 15">CDP-diacylglycerol--glycerol-3-phosphate 3-phosphatidyltransferase</fullName>
        <ecNumber evidence="4 15">2.7.8.5</ecNumber>
    </recommendedName>
</protein>
<name>A0A3A8QC58_9BACT</name>
<dbReference type="AlphaFoldDB" id="A0A3A8QC58"/>
<accession>A0A3A8QC58</accession>
<evidence type="ECO:0000256" key="13">
    <source>
        <dbReference type="ARBA" id="ARBA00023264"/>
    </source>
</evidence>
<keyword evidence="12" id="KW-0594">Phospholipid biosynthesis</keyword>
<feature type="transmembrane region" description="Helical" evidence="17">
    <location>
        <begin position="61"/>
        <end position="82"/>
    </location>
</feature>
<evidence type="ECO:0000256" key="2">
    <source>
        <dbReference type="ARBA" id="ARBA00005042"/>
    </source>
</evidence>